<reference evidence="2" key="1">
    <citation type="journal article" date="2020" name="Stud. Mycol.">
        <title>101 Dothideomycetes genomes: a test case for predicting lifestyles and emergence of pathogens.</title>
        <authorList>
            <person name="Haridas S."/>
            <person name="Albert R."/>
            <person name="Binder M."/>
            <person name="Bloem J."/>
            <person name="Labutti K."/>
            <person name="Salamov A."/>
            <person name="Andreopoulos B."/>
            <person name="Baker S."/>
            <person name="Barry K."/>
            <person name="Bills G."/>
            <person name="Bluhm B."/>
            <person name="Cannon C."/>
            <person name="Castanera R."/>
            <person name="Culley D."/>
            <person name="Daum C."/>
            <person name="Ezra D."/>
            <person name="Gonzalez J."/>
            <person name="Henrissat B."/>
            <person name="Kuo A."/>
            <person name="Liang C."/>
            <person name="Lipzen A."/>
            <person name="Lutzoni F."/>
            <person name="Magnuson J."/>
            <person name="Mondo S."/>
            <person name="Nolan M."/>
            <person name="Ohm R."/>
            <person name="Pangilinan J."/>
            <person name="Park H.-J."/>
            <person name="Ramirez L."/>
            <person name="Alfaro M."/>
            <person name="Sun H."/>
            <person name="Tritt A."/>
            <person name="Yoshinaga Y."/>
            <person name="Zwiers L.-H."/>
            <person name="Turgeon B."/>
            <person name="Goodwin S."/>
            <person name="Spatafora J."/>
            <person name="Crous P."/>
            <person name="Grigoriev I."/>
        </authorList>
    </citation>
    <scope>NUCLEOTIDE SEQUENCE</scope>
    <source>
        <strain evidence="2">CBS 122368</strain>
    </source>
</reference>
<name>A0A6A6ICA0_9PLEO</name>
<dbReference type="Proteomes" id="UP000800094">
    <property type="component" value="Unassembled WGS sequence"/>
</dbReference>
<dbReference type="GeneID" id="54586867"/>
<evidence type="ECO:0000313" key="2">
    <source>
        <dbReference type="EMBL" id="KAF2247532.1"/>
    </source>
</evidence>
<protein>
    <submittedName>
        <fullName evidence="2">Uncharacterized protein</fullName>
    </submittedName>
</protein>
<dbReference type="OrthoDB" id="10025998at2759"/>
<accession>A0A6A6ICA0</accession>
<proteinExistence type="predicted"/>
<keyword evidence="3" id="KW-1185">Reference proteome</keyword>
<organism evidence="2 3">
    <name type="scientific">Trematosphaeria pertusa</name>
    <dbReference type="NCBI Taxonomy" id="390896"/>
    <lineage>
        <taxon>Eukaryota</taxon>
        <taxon>Fungi</taxon>
        <taxon>Dikarya</taxon>
        <taxon>Ascomycota</taxon>
        <taxon>Pezizomycotina</taxon>
        <taxon>Dothideomycetes</taxon>
        <taxon>Pleosporomycetidae</taxon>
        <taxon>Pleosporales</taxon>
        <taxon>Massarineae</taxon>
        <taxon>Trematosphaeriaceae</taxon>
        <taxon>Trematosphaeria</taxon>
    </lineage>
</organism>
<sequence>MPVPLLPPQHPKTTPADLLSSRFVPIQKRLLSHLSIAEIAALKQTSKAFADMSSTLNATDYNINTKLKKFFSDPKAFRSVQANCNALLGGLFAQRFFARDKELPDKIEIYVQTNKVRLLRDYLIAEGYKDTVPAMAKPEGSESEPDPDSHFNAEEEEEDSEDPDKSPGKHFKKDTAAGKQVHMQLNWSGNPPIYKLLTEAPTTAALNFLSWNRAYALFPSTTFIQKDVYLLLKLDDAMGEHLAQLAEHGLHTKSVHWNQREREGNAWCALFAGNSDIMTRLRRVGDKYTWTIDLDTNGVVSETPAKVLEQTTFKLQLPGKQWPDAHEMVPVPRYMMGPMWWLRCPVLKHGYVAVDDSIGDENIPHSKYRDKVDSLIDRLRELTMIELVKIPKDKRPSVYAPLRDGQMEAEELCGRFELPESWSFYDDDVLRFLEEAWADEQVQELVEASEKVEEKPDTEKS</sequence>
<evidence type="ECO:0000313" key="3">
    <source>
        <dbReference type="Proteomes" id="UP000800094"/>
    </source>
</evidence>
<dbReference type="AlphaFoldDB" id="A0A6A6ICA0"/>
<dbReference type="EMBL" id="ML987197">
    <property type="protein sequence ID" value="KAF2247532.1"/>
    <property type="molecule type" value="Genomic_DNA"/>
</dbReference>
<gene>
    <name evidence="2" type="ORF">BU26DRAFT_566501</name>
</gene>
<dbReference type="RefSeq" id="XP_033682536.1">
    <property type="nucleotide sequence ID" value="XM_033833537.1"/>
</dbReference>
<feature type="region of interest" description="Disordered" evidence="1">
    <location>
        <begin position="133"/>
        <end position="176"/>
    </location>
</feature>
<evidence type="ECO:0000256" key="1">
    <source>
        <dbReference type="SAM" id="MobiDB-lite"/>
    </source>
</evidence>